<organism evidence="3 4">
    <name type="scientific">Candidatus Nitrospira kreftii</name>
    <dbReference type="NCBI Taxonomy" id="2652173"/>
    <lineage>
        <taxon>Bacteria</taxon>
        <taxon>Pseudomonadati</taxon>
        <taxon>Nitrospirota</taxon>
        <taxon>Nitrospiria</taxon>
        <taxon>Nitrospirales</taxon>
        <taxon>Nitrospiraceae</taxon>
        <taxon>Nitrospira</taxon>
    </lineage>
</organism>
<accession>A0A7S8FE08</accession>
<evidence type="ECO:0000313" key="4">
    <source>
        <dbReference type="Proteomes" id="UP000593737"/>
    </source>
</evidence>
<reference evidence="3 4" key="1">
    <citation type="journal article" date="2020" name="ISME J.">
        <title>Enrichment and physiological characterization of a novel comammox Nitrospira indicates ammonium inhibition of complete nitrification.</title>
        <authorList>
            <person name="Sakoula D."/>
            <person name="Koch H."/>
            <person name="Frank J."/>
            <person name="Jetten M.S.M."/>
            <person name="van Kessel M.A.H.J."/>
            <person name="Lucker S."/>
        </authorList>
    </citation>
    <scope>NUCLEOTIDE SEQUENCE [LARGE SCALE GENOMIC DNA]</scope>
    <source>
        <strain evidence="3">Comreactor17</strain>
    </source>
</reference>
<dbReference type="Pfam" id="PF16747">
    <property type="entry name" value="Adhesin_E"/>
    <property type="match status" value="1"/>
</dbReference>
<dbReference type="AlphaFoldDB" id="A0A7S8FE08"/>
<proteinExistence type="predicted"/>
<dbReference type="EMBL" id="CP047423">
    <property type="protein sequence ID" value="QPD04118.1"/>
    <property type="molecule type" value="Genomic_DNA"/>
</dbReference>
<dbReference type="KEGG" id="nkf:Nkreftii_001892"/>
<evidence type="ECO:0000313" key="3">
    <source>
        <dbReference type="EMBL" id="QPD04118.1"/>
    </source>
</evidence>
<feature type="domain" description="Surface-adhesin protein E-like" evidence="2">
    <location>
        <begin position="26"/>
        <end position="138"/>
    </location>
</feature>
<dbReference type="Proteomes" id="UP000593737">
    <property type="component" value="Chromosome"/>
</dbReference>
<gene>
    <name evidence="3" type="ORF">Nkreftii_001892</name>
</gene>
<keyword evidence="1" id="KW-0732">Signal</keyword>
<feature type="chain" id="PRO_5032894940" description="Surface-adhesin protein E-like domain-containing protein" evidence="1">
    <location>
        <begin position="25"/>
        <end position="140"/>
    </location>
</feature>
<name>A0A7S8FE08_9BACT</name>
<sequence length="140" mass="15285">MLGNKPGLCLLVASLGMLHGVAWAEWMAIDAQFQSHPLQTAYIDPGTIRREGNLVVLSAVIDWKTMQGGRTPTRFYSTKMTKQFDCVEKRVRTLAATDYDHHMGTGEVIGGGVPASEGHWVTIAPGTLNQGLWETACRKG</sequence>
<protein>
    <recommendedName>
        <fullName evidence="2">Surface-adhesin protein E-like domain-containing protein</fullName>
    </recommendedName>
</protein>
<evidence type="ECO:0000259" key="2">
    <source>
        <dbReference type="Pfam" id="PF16747"/>
    </source>
</evidence>
<dbReference type="InterPro" id="IPR031939">
    <property type="entry name" value="Adhesin_E-like"/>
</dbReference>
<feature type="signal peptide" evidence="1">
    <location>
        <begin position="1"/>
        <end position="24"/>
    </location>
</feature>
<evidence type="ECO:0000256" key="1">
    <source>
        <dbReference type="SAM" id="SignalP"/>
    </source>
</evidence>